<name>A0A482VC75_ASBVE</name>
<evidence type="ECO:0000313" key="1">
    <source>
        <dbReference type="EMBL" id="RZB40815.1"/>
    </source>
</evidence>
<organism evidence="1 2">
    <name type="scientific">Asbolus verrucosus</name>
    <name type="common">Desert ironclad beetle</name>
    <dbReference type="NCBI Taxonomy" id="1661398"/>
    <lineage>
        <taxon>Eukaryota</taxon>
        <taxon>Metazoa</taxon>
        <taxon>Ecdysozoa</taxon>
        <taxon>Arthropoda</taxon>
        <taxon>Hexapoda</taxon>
        <taxon>Insecta</taxon>
        <taxon>Pterygota</taxon>
        <taxon>Neoptera</taxon>
        <taxon>Endopterygota</taxon>
        <taxon>Coleoptera</taxon>
        <taxon>Polyphaga</taxon>
        <taxon>Cucujiformia</taxon>
        <taxon>Tenebrionidae</taxon>
        <taxon>Pimeliinae</taxon>
        <taxon>Asbolus</taxon>
    </lineage>
</organism>
<dbReference type="EMBL" id="QDEB01115736">
    <property type="protein sequence ID" value="RZB40815.1"/>
    <property type="molecule type" value="Genomic_DNA"/>
</dbReference>
<gene>
    <name evidence="1" type="ORF">BDFB_012900</name>
</gene>
<dbReference type="OrthoDB" id="3561125at2759"/>
<keyword evidence="2" id="KW-1185">Reference proteome</keyword>
<evidence type="ECO:0008006" key="3">
    <source>
        <dbReference type="Google" id="ProtNLM"/>
    </source>
</evidence>
<reference evidence="1 2" key="1">
    <citation type="submission" date="2017-03" db="EMBL/GenBank/DDBJ databases">
        <title>Genome of the blue death feigning beetle - Asbolus verrucosus.</title>
        <authorList>
            <person name="Rider S.D."/>
        </authorList>
    </citation>
    <scope>NUCLEOTIDE SEQUENCE [LARGE SCALE GENOMIC DNA]</scope>
    <source>
        <strain evidence="1">Butters</strain>
        <tissue evidence="1">Head and leg muscle</tissue>
    </source>
</reference>
<comment type="caution">
    <text evidence="1">The sequence shown here is derived from an EMBL/GenBank/DDBJ whole genome shotgun (WGS) entry which is preliminary data.</text>
</comment>
<sequence>MSVCIIHGRKKIYFCEVVTHFKVLLDNHTNIVHKELEVNEDLRNILKSYECGECDFQTNSVVVLLRHFCDSTHDRVKKNLKVRSFE</sequence>
<dbReference type="Gene3D" id="3.30.160.60">
    <property type="entry name" value="Classic Zinc Finger"/>
    <property type="match status" value="1"/>
</dbReference>
<proteinExistence type="predicted"/>
<dbReference type="AlphaFoldDB" id="A0A482VC75"/>
<dbReference type="Proteomes" id="UP000292052">
    <property type="component" value="Unassembled WGS sequence"/>
</dbReference>
<protein>
    <recommendedName>
        <fullName evidence="3">C2H2-type domain-containing protein</fullName>
    </recommendedName>
</protein>
<accession>A0A482VC75</accession>
<evidence type="ECO:0000313" key="2">
    <source>
        <dbReference type="Proteomes" id="UP000292052"/>
    </source>
</evidence>